<keyword evidence="2" id="KW-0539">Nucleus</keyword>
<dbReference type="PROSITE" id="PS50048">
    <property type="entry name" value="ZN2_CY6_FUNGAL_2"/>
    <property type="match status" value="1"/>
</dbReference>
<dbReference type="Gene3D" id="4.10.240.10">
    <property type="entry name" value="Zn(2)-C6 fungal-type DNA-binding domain"/>
    <property type="match status" value="1"/>
</dbReference>
<dbReference type="OrthoDB" id="5121955at2759"/>
<evidence type="ECO:0000256" key="3">
    <source>
        <dbReference type="SAM" id="MobiDB-lite"/>
    </source>
</evidence>
<feature type="compositionally biased region" description="Basic and acidic residues" evidence="3">
    <location>
        <begin position="1"/>
        <end position="11"/>
    </location>
</feature>
<organism evidence="5 6">
    <name type="scientific">Oidiodendron maius (strain Zn)</name>
    <dbReference type="NCBI Taxonomy" id="913774"/>
    <lineage>
        <taxon>Eukaryota</taxon>
        <taxon>Fungi</taxon>
        <taxon>Dikarya</taxon>
        <taxon>Ascomycota</taxon>
        <taxon>Pezizomycotina</taxon>
        <taxon>Leotiomycetes</taxon>
        <taxon>Leotiomycetes incertae sedis</taxon>
        <taxon>Myxotrichaceae</taxon>
        <taxon>Oidiodendron</taxon>
    </lineage>
</organism>
<name>A0A0C3E454_OIDMZ</name>
<dbReference type="AlphaFoldDB" id="A0A0C3E454"/>
<dbReference type="CDD" id="cd00067">
    <property type="entry name" value="GAL4"/>
    <property type="match status" value="1"/>
</dbReference>
<dbReference type="STRING" id="913774.A0A0C3E454"/>
<evidence type="ECO:0000256" key="2">
    <source>
        <dbReference type="ARBA" id="ARBA00023242"/>
    </source>
</evidence>
<protein>
    <recommendedName>
        <fullName evidence="4">Zn(2)-C6 fungal-type domain-containing protein</fullName>
    </recommendedName>
</protein>
<dbReference type="InterPro" id="IPR001138">
    <property type="entry name" value="Zn2Cys6_DnaBD"/>
</dbReference>
<accession>A0A0C3E454</accession>
<dbReference type="InterPro" id="IPR036864">
    <property type="entry name" value="Zn2-C6_fun-type_DNA-bd_sf"/>
</dbReference>
<evidence type="ECO:0000256" key="1">
    <source>
        <dbReference type="ARBA" id="ARBA00022723"/>
    </source>
</evidence>
<proteinExistence type="predicted"/>
<dbReference type="Proteomes" id="UP000054321">
    <property type="component" value="Unassembled WGS sequence"/>
</dbReference>
<feature type="domain" description="Zn(2)-C6 fungal-type" evidence="4">
    <location>
        <begin position="42"/>
        <end position="74"/>
    </location>
</feature>
<reference evidence="5 6" key="1">
    <citation type="submission" date="2014-04" db="EMBL/GenBank/DDBJ databases">
        <authorList>
            <consortium name="DOE Joint Genome Institute"/>
            <person name="Kuo A."/>
            <person name="Martino E."/>
            <person name="Perotto S."/>
            <person name="Kohler A."/>
            <person name="Nagy L.G."/>
            <person name="Floudas D."/>
            <person name="Copeland A."/>
            <person name="Barry K.W."/>
            <person name="Cichocki N."/>
            <person name="Veneault-Fourrey C."/>
            <person name="LaButti K."/>
            <person name="Lindquist E.A."/>
            <person name="Lipzen A."/>
            <person name="Lundell T."/>
            <person name="Morin E."/>
            <person name="Murat C."/>
            <person name="Sun H."/>
            <person name="Tunlid A."/>
            <person name="Henrissat B."/>
            <person name="Grigoriev I.V."/>
            <person name="Hibbett D.S."/>
            <person name="Martin F."/>
            <person name="Nordberg H.P."/>
            <person name="Cantor M.N."/>
            <person name="Hua S.X."/>
        </authorList>
    </citation>
    <scope>NUCLEOTIDE SEQUENCE [LARGE SCALE GENOMIC DNA]</scope>
    <source>
        <strain evidence="5 6">Zn</strain>
    </source>
</reference>
<dbReference type="Pfam" id="PF04082">
    <property type="entry name" value="Fungal_trans"/>
    <property type="match status" value="1"/>
</dbReference>
<keyword evidence="1" id="KW-0479">Metal-binding</keyword>
<dbReference type="GO" id="GO:0008270">
    <property type="term" value="F:zinc ion binding"/>
    <property type="evidence" value="ECO:0007669"/>
    <property type="project" value="InterPro"/>
</dbReference>
<dbReference type="CDD" id="cd12148">
    <property type="entry name" value="fungal_TF_MHR"/>
    <property type="match status" value="1"/>
</dbReference>
<gene>
    <name evidence="5" type="ORF">OIDMADRAFT_23832</name>
</gene>
<dbReference type="SUPFAM" id="SSF57701">
    <property type="entry name" value="Zn2/Cys6 DNA-binding domain"/>
    <property type="match status" value="1"/>
</dbReference>
<dbReference type="GO" id="GO:0000981">
    <property type="term" value="F:DNA-binding transcription factor activity, RNA polymerase II-specific"/>
    <property type="evidence" value="ECO:0007669"/>
    <property type="project" value="InterPro"/>
</dbReference>
<dbReference type="HOGENOM" id="CLU_588050_0_0_1"/>
<dbReference type="SMART" id="SM00066">
    <property type="entry name" value="GAL4"/>
    <property type="match status" value="1"/>
</dbReference>
<keyword evidence="6" id="KW-1185">Reference proteome</keyword>
<dbReference type="InParanoid" id="A0A0C3E454"/>
<reference evidence="6" key="2">
    <citation type="submission" date="2015-01" db="EMBL/GenBank/DDBJ databases">
        <title>Evolutionary Origins and Diversification of the Mycorrhizal Mutualists.</title>
        <authorList>
            <consortium name="DOE Joint Genome Institute"/>
            <consortium name="Mycorrhizal Genomics Consortium"/>
            <person name="Kohler A."/>
            <person name="Kuo A."/>
            <person name="Nagy L.G."/>
            <person name="Floudas D."/>
            <person name="Copeland A."/>
            <person name="Barry K.W."/>
            <person name="Cichocki N."/>
            <person name="Veneault-Fourrey C."/>
            <person name="LaButti K."/>
            <person name="Lindquist E.A."/>
            <person name="Lipzen A."/>
            <person name="Lundell T."/>
            <person name="Morin E."/>
            <person name="Murat C."/>
            <person name="Riley R."/>
            <person name="Ohm R."/>
            <person name="Sun H."/>
            <person name="Tunlid A."/>
            <person name="Henrissat B."/>
            <person name="Grigoriev I.V."/>
            <person name="Hibbett D.S."/>
            <person name="Martin F."/>
        </authorList>
    </citation>
    <scope>NUCLEOTIDE SEQUENCE [LARGE SCALE GENOMIC DNA]</scope>
    <source>
        <strain evidence="6">Zn</strain>
    </source>
</reference>
<sequence length="465" mass="52511">MDGNSLERVDQQQKQSANDLDQKLEIDRAVRLRWSKKRASRACSVCRARKVRCDVTISGRPCTNCSIDRIECALPICKRRNRKAVLEVVQPRPTAQHANTGIDGVSSTWTDFHIPLSMAISTACDRISDGNEMTLHLNFFKPLPAHLDQVDINYLLQNDAFSVPHRDVSEENKVSILLFQAVLLSGLQFANIDIPRKAGFQTRNHAQTVLFKRVRVDQLLYDFDCEPDPIALIQVLLFMTSTRHRPTDSKTPTHWLKIAISISYRIGLHRKQMISSMTPEQRGLCRRIWWTCVICDRLIALHGRKPVTIKVEDCNVPMLCMEDFGLENMSGSIRKREIAAKCIDMTMLCWCVCNYHMDQRLDGTSHLGIGKTQVSDHDQALVILTPSNSSRSMATTDSCDSASYEEALSTISTSRREYDDVISALLTPTKLFGDIDGVGDIDPFDFDEYPPLCEVYGSSECLPLP</sequence>
<dbReference type="InterPro" id="IPR052761">
    <property type="entry name" value="Fungal_Detox/Toxin_TFs"/>
</dbReference>
<dbReference type="GO" id="GO:0006351">
    <property type="term" value="P:DNA-templated transcription"/>
    <property type="evidence" value="ECO:0007669"/>
    <property type="project" value="InterPro"/>
</dbReference>
<evidence type="ECO:0000313" key="5">
    <source>
        <dbReference type="EMBL" id="KIN09118.1"/>
    </source>
</evidence>
<dbReference type="PANTHER" id="PTHR47425">
    <property type="entry name" value="FARB-RELATED"/>
    <property type="match status" value="1"/>
</dbReference>
<dbReference type="GO" id="GO:0003677">
    <property type="term" value="F:DNA binding"/>
    <property type="evidence" value="ECO:0007669"/>
    <property type="project" value="InterPro"/>
</dbReference>
<dbReference type="EMBL" id="KN832870">
    <property type="protein sequence ID" value="KIN09118.1"/>
    <property type="molecule type" value="Genomic_DNA"/>
</dbReference>
<dbReference type="SMART" id="SM00906">
    <property type="entry name" value="Fungal_trans"/>
    <property type="match status" value="1"/>
</dbReference>
<dbReference type="PROSITE" id="PS00463">
    <property type="entry name" value="ZN2_CY6_FUNGAL_1"/>
    <property type="match status" value="1"/>
</dbReference>
<dbReference type="InterPro" id="IPR007219">
    <property type="entry name" value="XnlR_reg_dom"/>
</dbReference>
<dbReference type="Pfam" id="PF00172">
    <property type="entry name" value="Zn_clus"/>
    <property type="match status" value="1"/>
</dbReference>
<feature type="region of interest" description="Disordered" evidence="3">
    <location>
        <begin position="1"/>
        <end position="20"/>
    </location>
</feature>
<evidence type="ECO:0000259" key="4">
    <source>
        <dbReference type="PROSITE" id="PS50048"/>
    </source>
</evidence>
<evidence type="ECO:0000313" key="6">
    <source>
        <dbReference type="Proteomes" id="UP000054321"/>
    </source>
</evidence>
<dbReference type="PANTHER" id="PTHR47425:SF3">
    <property type="entry name" value="ZN(II)2CYS6 TRANSCRIPTION FACTOR (EUROFUNG)"/>
    <property type="match status" value="1"/>
</dbReference>